<feature type="compositionally biased region" description="Basic and acidic residues" evidence="1">
    <location>
        <begin position="149"/>
        <end position="171"/>
    </location>
</feature>
<feature type="region of interest" description="Disordered" evidence="1">
    <location>
        <begin position="1"/>
        <end position="43"/>
    </location>
</feature>
<dbReference type="EMBL" id="CADCWC010000507">
    <property type="protein sequence ID" value="CAA9556885.1"/>
    <property type="molecule type" value="Genomic_DNA"/>
</dbReference>
<protein>
    <submittedName>
        <fullName evidence="2">Ribose ABC transport system, permease protein RbsC</fullName>
    </submittedName>
</protein>
<gene>
    <name evidence="2" type="ORF">AVDCRST_MAG79-3158</name>
</gene>
<name>A0A6J4UPU4_9ACTN</name>
<dbReference type="AlphaFoldDB" id="A0A6J4UPU4"/>
<evidence type="ECO:0000313" key="2">
    <source>
        <dbReference type="EMBL" id="CAA9556885.1"/>
    </source>
</evidence>
<feature type="region of interest" description="Disordered" evidence="1">
    <location>
        <begin position="253"/>
        <end position="339"/>
    </location>
</feature>
<feature type="region of interest" description="Disordered" evidence="1">
    <location>
        <begin position="68"/>
        <end position="93"/>
    </location>
</feature>
<feature type="compositionally biased region" description="Basic residues" evidence="1">
    <location>
        <begin position="136"/>
        <end position="148"/>
    </location>
</feature>
<feature type="region of interest" description="Disordered" evidence="1">
    <location>
        <begin position="107"/>
        <end position="193"/>
    </location>
</feature>
<proteinExistence type="predicted"/>
<organism evidence="2">
    <name type="scientific">uncultured Thermoleophilia bacterium</name>
    <dbReference type="NCBI Taxonomy" id="1497501"/>
    <lineage>
        <taxon>Bacteria</taxon>
        <taxon>Bacillati</taxon>
        <taxon>Actinomycetota</taxon>
        <taxon>Thermoleophilia</taxon>
        <taxon>environmental samples</taxon>
    </lineage>
</organism>
<feature type="compositionally biased region" description="Basic and acidic residues" evidence="1">
    <location>
        <begin position="125"/>
        <end position="135"/>
    </location>
</feature>
<sequence length="339" mass="37661">VGHHRIRGARRGRPGRPAHGHGRPPGATQEASAGAGARGARRRAAAPLRVLLHPLRVLPELGQLAEHPGRRLDHRHHRRAGHDADHRGAVRPVGRLGADVLRHRHGLHRRAAGDPRRPSGHHPGRAPDRRAERVPGHRGRGQRPHHHARDPGRLRGARAADRRRADADPGRLRHARHDAHLPAHPDRRADLPRRRAALLPGDALHRLRTLDVRDRVEPGRGAAVGHPLEPADLHRVPALGPLRHARRADQRLAARCSLDPRGQRPRALGGDRRHPRRREPRRRPRDDPRHDARAAHHRRAQQRPGADEHRRVLAGRGPRDAPDPGRVLRSAAPAAGVPL</sequence>
<feature type="non-terminal residue" evidence="2">
    <location>
        <position position="1"/>
    </location>
</feature>
<feature type="compositionally biased region" description="Basic residues" evidence="1">
    <location>
        <begin position="273"/>
        <end position="283"/>
    </location>
</feature>
<feature type="compositionally biased region" description="Basic and acidic residues" evidence="1">
    <location>
        <begin position="284"/>
        <end position="294"/>
    </location>
</feature>
<feature type="compositionally biased region" description="Basic and acidic residues" evidence="1">
    <location>
        <begin position="178"/>
        <end position="193"/>
    </location>
</feature>
<feature type="non-terminal residue" evidence="2">
    <location>
        <position position="339"/>
    </location>
</feature>
<accession>A0A6J4UPU4</accession>
<feature type="compositionally biased region" description="Basic residues" evidence="1">
    <location>
        <begin position="1"/>
        <end position="22"/>
    </location>
</feature>
<reference evidence="2" key="1">
    <citation type="submission" date="2020-02" db="EMBL/GenBank/DDBJ databases">
        <authorList>
            <person name="Meier V. D."/>
        </authorList>
    </citation>
    <scope>NUCLEOTIDE SEQUENCE</scope>
    <source>
        <strain evidence="2">AVDCRST_MAG79</strain>
    </source>
</reference>
<feature type="compositionally biased region" description="Basic and acidic residues" evidence="1">
    <location>
        <begin position="305"/>
        <end position="323"/>
    </location>
</feature>
<evidence type="ECO:0000256" key="1">
    <source>
        <dbReference type="SAM" id="MobiDB-lite"/>
    </source>
</evidence>